<sequence>MSLWAAAQTNGIKSHTTIYYRIKGKTKTTRGRPILHLTHEAENAIMEKWTKRFVYRHKGISCRKGQILDASRFFGSNKSTVTQFYHNLSEVFAEYPSSAVWNCDETGVCAQGRRPPRVVCPKGMRANCVRSSDYENVSLLACISLIGEALPPMYIFASRKKAGWFEEGVPGMAVPTTDSSYIQGHIFYAWLKWFVHLVGSRGPQLIILKGHFSHLSSRLLHYAEVNYVNIFRLLAHTSSFLQPRDSQPFSFFKRFVEKEIHAFPIMNEGRLGHKLFKHVVESSQRW</sequence>
<protein>
    <recommendedName>
        <fullName evidence="1">DDE-1 domain-containing protein</fullName>
    </recommendedName>
</protein>
<dbReference type="Pfam" id="PF03184">
    <property type="entry name" value="DDE_1"/>
    <property type="match status" value="1"/>
</dbReference>
<feature type="domain" description="DDE-1" evidence="1">
    <location>
        <begin position="138"/>
        <end position="258"/>
    </location>
</feature>
<organism evidence="2 3">
    <name type="scientific">Thraustotheca clavata</name>
    <dbReference type="NCBI Taxonomy" id="74557"/>
    <lineage>
        <taxon>Eukaryota</taxon>
        <taxon>Sar</taxon>
        <taxon>Stramenopiles</taxon>
        <taxon>Oomycota</taxon>
        <taxon>Saprolegniomycetes</taxon>
        <taxon>Saprolegniales</taxon>
        <taxon>Achlyaceae</taxon>
        <taxon>Thraustotheca</taxon>
    </lineage>
</organism>
<proteinExistence type="predicted"/>
<accession>A0A1V9YSA4</accession>
<dbReference type="InterPro" id="IPR004875">
    <property type="entry name" value="DDE_SF_endonuclease_dom"/>
</dbReference>
<dbReference type="AlphaFoldDB" id="A0A1V9YSA4"/>
<keyword evidence="3" id="KW-1185">Reference proteome</keyword>
<name>A0A1V9YSA4_9STRA</name>
<dbReference type="Proteomes" id="UP000243217">
    <property type="component" value="Unassembled WGS sequence"/>
</dbReference>
<evidence type="ECO:0000259" key="1">
    <source>
        <dbReference type="Pfam" id="PF03184"/>
    </source>
</evidence>
<dbReference type="STRING" id="74557.A0A1V9YSA4"/>
<comment type="caution">
    <text evidence="2">The sequence shown here is derived from an EMBL/GenBank/DDBJ whole genome shotgun (WGS) entry which is preliminary data.</text>
</comment>
<gene>
    <name evidence="2" type="ORF">THRCLA_22826</name>
</gene>
<evidence type="ECO:0000313" key="3">
    <source>
        <dbReference type="Proteomes" id="UP000243217"/>
    </source>
</evidence>
<evidence type="ECO:0000313" key="2">
    <source>
        <dbReference type="EMBL" id="OQR88645.1"/>
    </source>
</evidence>
<dbReference type="OrthoDB" id="89444at2759"/>
<dbReference type="EMBL" id="JNBS01003084">
    <property type="protein sequence ID" value="OQR88645.1"/>
    <property type="molecule type" value="Genomic_DNA"/>
</dbReference>
<reference evidence="2 3" key="1">
    <citation type="journal article" date="2014" name="Genome Biol. Evol.">
        <title>The secreted proteins of Achlya hypogyna and Thraustotheca clavata identify the ancestral oomycete secretome and reveal gene acquisitions by horizontal gene transfer.</title>
        <authorList>
            <person name="Misner I."/>
            <person name="Blouin N."/>
            <person name="Leonard G."/>
            <person name="Richards T.A."/>
            <person name="Lane C.E."/>
        </authorList>
    </citation>
    <scope>NUCLEOTIDE SEQUENCE [LARGE SCALE GENOMIC DNA]</scope>
    <source>
        <strain evidence="2 3">ATCC 34112</strain>
    </source>
</reference>
<dbReference type="GO" id="GO:0003676">
    <property type="term" value="F:nucleic acid binding"/>
    <property type="evidence" value="ECO:0007669"/>
    <property type="project" value="InterPro"/>
</dbReference>